<evidence type="ECO:0000313" key="2">
    <source>
        <dbReference type="Proteomes" id="UP000290637"/>
    </source>
</evidence>
<proteinExistence type="predicted"/>
<organism evidence="1 2">
    <name type="scientific">Pseudoduganella lutea</name>
    <dbReference type="NCBI Taxonomy" id="321985"/>
    <lineage>
        <taxon>Bacteria</taxon>
        <taxon>Pseudomonadati</taxon>
        <taxon>Pseudomonadota</taxon>
        <taxon>Betaproteobacteria</taxon>
        <taxon>Burkholderiales</taxon>
        <taxon>Oxalobacteraceae</taxon>
        <taxon>Telluria group</taxon>
        <taxon>Pseudoduganella</taxon>
    </lineage>
</organism>
<dbReference type="KEGG" id="plue:EWM63_01660"/>
<sequence>MMKKSPRADVLTRQHIEVALVFQKMVGSEEALHYLKKHGVPIETARRVLFSPTDRRGPKVAANGPVTYTSVPAQVLSSTLRQQS</sequence>
<gene>
    <name evidence="1" type="ORF">EWM63_01660</name>
</gene>
<dbReference type="OrthoDB" id="8755192at2"/>
<dbReference type="EMBL" id="CP035913">
    <property type="protein sequence ID" value="QBE61860.1"/>
    <property type="molecule type" value="Genomic_DNA"/>
</dbReference>
<evidence type="ECO:0000313" key="1">
    <source>
        <dbReference type="EMBL" id="QBE61860.1"/>
    </source>
</evidence>
<dbReference type="Proteomes" id="UP000290637">
    <property type="component" value="Chromosome"/>
</dbReference>
<accession>A0A4P6KSL8</accession>
<keyword evidence="2" id="KW-1185">Reference proteome</keyword>
<dbReference type="AlphaFoldDB" id="A0A4P6KSL8"/>
<dbReference type="RefSeq" id="WP_130184997.1">
    <property type="nucleotide sequence ID" value="NZ_CP035913.1"/>
</dbReference>
<protein>
    <submittedName>
        <fullName evidence="1">Uncharacterized protein</fullName>
    </submittedName>
</protein>
<name>A0A4P6KSL8_9BURK</name>
<reference evidence="1 2" key="1">
    <citation type="submission" date="2019-02" db="EMBL/GenBank/DDBJ databases">
        <title>Draft Genome Sequences of Six Type Strains of the Genus Massilia.</title>
        <authorList>
            <person name="Miess H."/>
            <person name="Frediansyhah A."/>
            <person name="Gross H."/>
        </authorList>
    </citation>
    <scope>NUCLEOTIDE SEQUENCE [LARGE SCALE GENOMIC DNA]</scope>
    <source>
        <strain evidence="1 2">DSM 17473</strain>
    </source>
</reference>